<dbReference type="GO" id="GO:0000215">
    <property type="term" value="F:tRNA 2'-phosphotransferase activity"/>
    <property type="evidence" value="ECO:0007669"/>
    <property type="project" value="UniProtKB-EC"/>
</dbReference>
<evidence type="ECO:0000256" key="3">
    <source>
        <dbReference type="ARBA" id="ARBA00012007"/>
    </source>
</evidence>
<dbReference type="AlphaFoldDB" id="A0A6F9DWD3"/>
<accession>A0A6F9DWD3</accession>
<evidence type="ECO:0000256" key="6">
    <source>
        <dbReference type="ARBA" id="ARBA00047949"/>
    </source>
</evidence>
<dbReference type="SUPFAM" id="SSF56399">
    <property type="entry name" value="ADP-ribosylation"/>
    <property type="match status" value="1"/>
</dbReference>
<gene>
    <name evidence="7" type="primary">Trpt1</name>
</gene>
<dbReference type="PANTHER" id="PTHR12684">
    <property type="entry name" value="PUTATIVE PHOSPHOTRANSFERASE"/>
    <property type="match status" value="1"/>
</dbReference>
<evidence type="ECO:0000313" key="7">
    <source>
        <dbReference type="EMBL" id="CAB3267286.1"/>
    </source>
</evidence>
<dbReference type="InterPro" id="IPR042081">
    <property type="entry name" value="RNA_2'-PTrans_C"/>
</dbReference>
<dbReference type="InterPro" id="IPR042080">
    <property type="entry name" value="RNA_2'-PTrans_N"/>
</dbReference>
<dbReference type="EC" id="2.7.1.160" evidence="3"/>
<dbReference type="EMBL" id="LR791424">
    <property type="protein sequence ID" value="CAB3267286.1"/>
    <property type="molecule type" value="mRNA"/>
</dbReference>
<name>A0A6F9DWD3_9ASCI</name>
<evidence type="ECO:0000256" key="1">
    <source>
        <dbReference type="ARBA" id="ARBA00003343"/>
    </source>
</evidence>
<evidence type="ECO:0000256" key="4">
    <source>
        <dbReference type="ARBA" id="ARBA00022679"/>
    </source>
</evidence>
<dbReference type="GO" id="GO:0006388">
    <property type="term" value="P:tRNA splicing, via endonucleolytic cleavage and ligation"/>
    <property type="evidence" value="ECO:0007669"/>
    <property type="project" value="TreeGrafter"/>
</dbReference>
<proteinExistence type="evidence at transcript level"/>
<dbReference type="PANTHER" id="PTHR12684:SF2">
    <property type="entry name" value="TRNA 2'-PHOSPHOTRANSFERASE 1"/>
    <property type="match status" value="1"/>
</dbReference>
<comment type="similarity">
    <text evidence="2">Belongs to the KptA/TPT1 family.</text>
</comment>
<protein>
    <recommendedName>
        <fullName evidence="3">2'-phosphotransferase</fullName>
        <ecNumber evidence="3">2.7.1.160</ecNumber>
    </recommendedName>
</protein>
<dbReference type="InterPro" id="IPR002745">
    <property type="entry name" value="Ptrans_KptA/Tpt1"/>
</dbReference>
<evidence type="ECO:0000256" key="2">
    <source>
        <dbReference type="ARBA" id="ARBA00009836"/>
    </source>
</evidence>
<keyword evidence="5" id="KW-0520">NAD</keyword>
<dbReference type="Gene3D" id="1.10.10.970">
    <property type="entry name" value="RNA 2'-phosphotransferase, Tpt1/KptA family, N-terminal domain"/>
    <property type="match status" value="1"/>
</dbReference>
<comment type="catalytic activity">
    <reaction evidence="6">
        <text>2'-phospho-[ligated tRNA] + NAD(+) = mature tRNA + ADP-alpha-D-ribose 1'',2''-cyclic phosphate + nicotinamide</text>
        <dbReference type="Rhea" id="RHEA:23324"/>
        <dbReference type="Rhea" id="RHEA-COMP:11106"/>
        <dbReference type="Rhea" id="RHEA-COMP:11107"/>
        <dbReference type="ChEBI" id="CHEBI:17154"/>
        <dbReference type="ChEBI" id="CHEBI:57540"/>
        <dbReference type="ChEBI" id="CHEBI:76596"/>
        <dbReference type="ChEBI" id="CHEBI:82883"/>
        <dbReference type="ChEBI" id="CHEBI:85027"/>
        <dbReference type="EC" id="2.7.1.160"/>
    </reaction>
</comment>
<comment type="function">
    <text evidence="1">Catalyzes the last step of tRNA splicing, the transfer of the splice junction 2'-phosphate from ligated tRNA to NAD to produce ADP-ribose 1''-2'' cyclic phosphate.</text>
</comment>
<dbReference type="Pfam" id="PF01885">
    <property type="entry name" value="PTS_2-RNA"/>
    <property type="match status" value="1"/>
</dbReference>
<dbReference type="Gene3D" id="3.20.170.30">
    <property type="match status" value="1"/>
</dbReference>
<reference evidence="7" key="1">
    <citation type="submission" date="2020-04" db="EMBL/GenBank/DDBJ databases">
        <authorList>
            <person name="Neveu A P."/>
        </authorList>
    </citation>
    <scope>NUCLEOTIDE SEQUENCE</scope>
    <source>
        <tissue evidence="7">Whole embryo</tissue>
    </source>
</reference>
<sequence length="170" mass="19307">MPRNQRRSSGLSDMELSKELVRVLRHGKYDLAMDCNGFVDVIEIIEAFSRSGFAQISCDNIKRIVETDRKGRYELKMDRSQWKVRATQGHTVQVENPDLQLLTDAGKYENIIHGTKMSHWNSIALAGLHRMNRTHIHFCIGLPGDSQVISGMPPRCDVAIYLNVPKAMRG</sequence>
<evidence type="ECO:0000256" key="5">
    <source>
        <dbReference type="ARBA" id="ARBA00023027"/>
    </source>
</evidence>
<organism evidence="7">
    <name type="scientific">Phallusia mammillata</name>
    <dbReference type="NCBI Taxonomy" id="59560"/>
    <lineage>
        <taxon>Eukaryota</taxon>
        <taxon>Metazoa</taxon>
        <taxon>Chordata</taxon>
        <taxon>Tunicata</taxon>
        <taxon>Ascidiacea</taxon>
        <taxon>Phlebobranchia</taxon>
        <taxon>Ascidiidae</taxon>
        <taxon>Phallusia</taxon>
    </lineage>
</organism>
<keyword evidence="4 7" id="KW-0808">Transferase</keyword>